<dbReference type="SUPFAM" id="SSF103481">
    <property type="entry name" value="Multidrug resistance efflux transporter EmrE"/>
    <property type="match status" value="1"/>
</dbReference>
<evidence type="ECO:0000256" key="1">
    <source>
        <dbReference type="ARBA" id="ARBA00004141"/>
    </source>
</evidence>
<evidence type="ECO:0000256" key="2">
    <source>
        <dbReference type="ARBA" id="ARBA00022692"/>
    </source>
</evidence>
<evidence type="ECO:0000256" key="4">
    <source>
        <dbReference type="ARBA" id="ARBA00023136"/>
    </source>
</evidence>
<dbReference type="PANTHER" id="PTHR11132">
    <property type="entry name" value="SOLUTE CARRIER FAMILY 35"/>
    <property type="match status" value="1"/>
</dbReference>
<dbReference type="InterPro" id="IPR004853">
    <property type="entry name" value="Sugar_P_trans_dom"/>
</dbReference>
<dbReference type="EMBL" id="CAXAMN010026973">
    <property type="protein sequence ID" value="CAK9107371.1"/>
    <property type="molecule type" value="Genomic_DNA"/>
</dbReference>
<keyword evidence="4 5" id="KW-0472">Membrane</keyword>
<feature type="transmembrane region" description="Helical" evidence="5">
    <location>
        <begin position="205"/>
        <end position="224"/>
    </location>
</feature>
<organism evidence="7 8">
    <name type="scientific">Durusdinium trenchii</name>
    <dbReference type="NCBI Taxonomy" id="1381693"/>
    <lineage>
        <taxon>Eukaryota</taxon>
        <taxon>Sar</taxon>
        <taxon>Alveolata</taxon>
        <taxon>Dinophyceae</taxon>
        <taxon>Suessiales</taxon>
        <taxon>Symbiodiniaceae</taxon>
        <taxon>Durusdinium</taxon>
    </lineage>
</organism>
<evidence type="ECO:0000313" key="7">
    <source>
        <dbReference type="EMBL" id="CAK9107371.1"/>
    </source>
</evidence>
<name>A0ABP0S4W8_9DINO</name>
<dbReference type="InterPro" id="IPR037185">
    <property type="entry name" value="EmrE-like"/>
</dbReference>
<keyword evidence="8" id="KW-1185">Reference proteome</keyword>
<comment type="subcellular location">
    <subcellularLocation>
        <location evidence="1">Membrane</location>
        <topology evidence="1">Multi-pass membrane protein</topology>
    </subcellularLocation>
</comment>
<accession>A0ABP0S4W8</accession>
<evidence type="ECO:0000313" key="8">
    <source>
        <dbReference type="Proteomes" id="UP001642484"/>
    </source>
</evidence>
<feature type="transmembrane region" description="Helical" evidence="5">
    <location>
        <begin position="108"/>
        <end position="128"/>
    </location>
</feature>
<keyword evidence="2 5" id="KW-0812">Transmembrane</keyword>
<evidence type="ECO:0000256" key="3">
    <source>
        <dbReference type="ARBA" id="ARBA00022989"/>
    </source>
</evidence>
<keyword evidence="3 5" id="KW-1133">Transmembrane helix</keyword>
<dbReference type="Pfam" id="PF03151">
    <property type="entry name" value="TPT"/>
    <property type="match status" value="1"/>
</dbReference>
<gene>
    <name evidence="7" type="ORF">CCMP2556_LOCUS50120</name>
</gene>
<evidence type="ECO:0000259" key="6">
    <source>
        <dbReference type="Pfam" id="PF03151"/>
    </source>
</evidence>
<dbReference type="Proteomes" id="UP001642484">
    <property type="component" value="Unassembled WGS sequence"/>
</dbReference>
<sequence>MGSAPSACLFLEPMVVRRPQSALQPAPHPKRLGCIGASEVVKSLIPFFTASRLRGQHFEIPIYASLLPVCLGVSLASATDAESSALGLLCALGSSMSQTLLNIISKAFTVMATVCTVLSLPLLAVSYAKDDGHGLVTACFSLSQPPCPTSMKVAAMAALAYHVEYTLNFLFVALCNPLAFSVTDIVRRLGTICCGAVLFSKPMTLLNALGVVISLGGVITYTVVSRRIAERERHQQWAEHYKALKEDDAEA</sequence>
<reference evidence="7 8" key="1">
    <citation type="submission" date="2024-02" db="EMBL/GenBank/DDBJ databases">
        <authorList>
            <person name="Chen Y."/>
            <person name="Shah S."/>
            <person name="Dougan E. K."/>
            <person name="Thang M."/>
            <person name="Chan C."/>
        </authorList>
    </citation>
    <scope>NUCLEOTIDE SEQUENCE [LARGE SCALE GENOMIC DNA]</scope>
</reference>
<proteinExistence type="predicted"/>
<comment type="caution">
    <text evidence="7">The sequence shown here is derived from an EMBL/GenBank/DDBJ whole genome shotgun (WGS) entry which is preliminary data.</text>
</comment>
<evidence type="ECO:0000256" key="5">
    <source>
        <dbReference type="SAM" id="Phobius"/>
    </source>
</evidence>
<feature type="non-terminal residue" evidence="7">
    <location>
        <position position="251"/>
    </location>
</feature>
<protein>
    <recommendedName>
        <fullName evidence="6">Sugar phosphate transporter domain-containing protein</fullName>
    </recommendedName>
</protein>
<feature type="domain" description="Sugar phosphate transporter" evidence="6">
    <location>
        <begin position="38"/>
        <end position="221"/>
    </location>
</feature>
<dbReference type="InterPro" id="IPR050186">
    <property type="entry name" value="TPT_transporter"/>
</dbReference>